<name>A0A2W5TE05_9BACT</name>
<protein>
    <recommendedName>
        <fullName evidence="1">PRTase-CE domain-containing protein</fullName>
    </recommendedName>
</protein>
<dbReference type="Proteomes" id="UP000249061">
    <property type="component" value="Unassembled WGS sequence"/>
</dbReference>
<organism evidence="2 3">
    <name type="scientific">Archangium gephyra</name>
    <dbReference type="NCBI Taxonomy" id="48"/>
    <lineage>
        <taxon>Bacteria</taxon>
        <taxon>Pseudomonadati</taxon>
        <taxon>Myxococcota</taxon>
        <taxon>Myxococcia</taxon>
        <taxon>Myxococcales</taxon>
        <taxon>Cystobacterineae</taxon>
        <taxon>Archangiaceae</taxon>
        <taxon>Archangium</taxon>
    </lineage>
</organism>
<dbReference type="EMBL" id="QFQP01000020">
    <property type="protein sequence ID" value="PZR09625.1"/>
    <property type="molecule type" value="Genomic_DNA"/>
</dbReference>
<comment type="caution">
    <text evidence="2">The sequence shown here is derived from an EMBL/GenBank/DDBJ whole genome shotgun (WGS) entry which is preliminary data.</text>
</comment>
<accession>A0A2W5TE05</accession>
<evidence type="ECO:0000313" key="2">
    <source>
        <dbReference type="EMBL" id="PZR09625.1"/>
    </source>
</evidence>
<dbReference type="InterPro" id="IPR056920">
    <property type="entry name" value="PRTase-CE"/>
</dbReference>
<feature type="domain" description="PRTase-CE" evidence="1">
    <location>
        <begin position="42"/>
        <end position="341"/>
    </location>
</feature>
<sequence>MNWTPEDVARERPVLQALAALKYDEYQQFSPGMRFVESLALWLGQFATLAERKAAYAFVLSRLVFLSHAEMAHFAAIAYPDVIRPVFIEQAAKNATLPPFRVSQVLGAETFKQLEGSSLFFGLSDGARVDLFRRSNKELSHEQIFTGYELSDGKVGEIRQWLHEKRNHKEPAPSLVLLDDFSASGTSCLTADGNRPKGKVAKFVEQIQSREAWKAVVSFPKTRLVVVLYVATEQALANINAGAEALKKVHGIETTVLAVQRIASNISLKPSDTDPMVAVINNEKYYDASVEDEHTKKGNSDLKFGFACGGLPLVLHHNTPNNSIFLLWVEGSETVRPLFPRVSRHRREA</sequence>
<evidence type="ECO:0000259" key="1">
    <source>
        <dbReference type="Pfam" id="PF24390"/>
    </source>
</evidence>
<proteinExistence type="predicted"/>
<dbReference type="AlphaFoldDB" id="A0A2W5TE05"/>
<reference evidence="2 3" key="1">
    <citation type="submission" date="2017-08" db="EMBL/GenBank/DDBJ databases">
        <title>Infants hospitalized years apart are colonized by the same room-sourced microbial strains.</title>
        <authorList>
            <person name="Brooks B."/>
            <person name="Olm M.R."/>
            <person name="Firek B.A."/>
            <person name="Baker R."/>
            <person name="Thomas B.C."/>
            <person name="Morowitz M.J."/>
            <person name="Banfield J.F."/>
        </authorList>
    </citation>
    <scope>NUCLEOTIDE SEQUENCE [LARGE SCALE GENOMIC DNA]</scope>
    <source>
        <strain evidence="2">S2_003_000_R2_14</strain>
    </source>
</reference>
<evidence type="ECO:0000313" key="3">
    <source>
        <dbReference type="Proteomes" id="UP000249061"/>
    </source>
</evidence>
<dbReference type="Pfam" id="PF24390">
    <property type="entry name" value="PRTase-CE"/>
    <property type="match status" value="1"/>
</dbReference>
<gene>
    <name evidence="2" type="ORF">DI536_22070</name>
</gene>